<gene>
    <name evidence="2" type="ORF">EHT87_06685</name>
</gene>
<evidence type="ECO:0000313" key="3">
    <source>
        <dbReference type="Proteomes" id="UP000274271"/>
    </source>
</evidence>
<proteinExistence type="predicted"/>
<evidence type="ECO:0000256" key="1">
    <source>
        <dbReference type="SAM" id="SignalP"/>
    </source>
</evidence>
<keyword evidence="1" id="KW-0732">Signal</keyword>
<keyword evidence="3" id="KW-1185">Reference proteome</keyword>
<evidence type="ECO:0000313" key="2">
    <source>
        <dbReference type="EMBL" id="RRB17955.1"/>
    </source>
</evidence>
<sequence>MKSFSHIFLLLGLLSVSLSTMAQSRNYKHIAQSGEIKDEKGLTIGTVSKDQIIKDFNGQKIAFIDNQGNLIDAKTNKKMGRMGKDGKNYYNAEGELEFKMKDNGNTCEIFNAAGKKIGDVHSSLKASACALACFQEKHRKHS</sequence>
<accession>A0A3P1CXB7</accession>
<dbReference type="AlphaFoldDB" id="A0A3P1CXB7"/>
<dbReference type="OrthoDB" id="1409548at2"/>
<name>A0A3P1CXB7_9BACT</name>
<feature type="signal peptide" evidence="1">
    <location>
        <begin position="1"/>
        <end position="22"/>
    </location>
</feature>
<organism evidence="2 3">
    <name type="scientific">Larkinella knui</name>
    <dbReference type="NCBI Taxonomy" id="2025310"/>
    <lineage>
        <taxon>Bacteria</taxon>
        <taxon>Pseudomonadati</taxon>
        <taxon>Bacteroidota</taxon>
        <taxon>Cytophagia</taxon>
        <taxon>Cytophagales</taxon>
        <taxon>Spirosomataceae</taxon>
        <taxon>Larkinella</taxon>
    </lineage>
</organism>
<reference evidence="2 3" key="1">
    <citation type="submission" date="2018-11" db="EMBL/GenBank/DDBJ databases">
        <authorList>
            <person name="Zhou Z."/>
            <person name="Wang G."/>
        </authorList>
    </citation>
    <scope>NUCLEOTIDE SEQUENCE [LARGE SCALE GENOMIC DNA]</scope>
    <source>
        <strain evidence="2 3">KCTC42998</strain>
    </source>
</reference>
<dbReference type="RefSeq" id="WP_124905068.1">
    <property type="nucleotide sequence ID" value="NZ_RQJP01000001.1"/>
</dbReference>
<dbReference type="EMBL" id="RQJP01000001">
    <property type="protein sequence ID" value="RRB17955.1"/>
    <property type="molecule type" value="Genomic_DNA"/>
</dbReference>
<dbReference type="Proteomes" id="UP000274271">
    <property type="component" value="Unassembled WGS sequence"/>
</dbReference>
<evidence type="ECO:0008006" key="4">
    <source>
        <dbReference type="Google" id="ProtNLM"/>
    </source>
</evidence>
<protein>
    <recommendedName>
        <fullName evidence="4">WG repeat-containing protein</fullName>
    </recommendedName>
</protein>
<comment type="caution">
    <text evidence="2">The sequence shown here is derived from an EMBL/GenBank/DDBJ whole genome shotgun (WGS) entry which is preliminary data.</text>
</comment>
<feature type="chain" id="PRO_5018079749" description="WG repeat-containing protein" evidence="1">
    <location>
        <begin position="23"/>
        <end position="142"/>
    </location>
</feature>